<keyword evidence="6" id="KW-0812">Transmembrane</keyword>
<dbReference type="InterPro" id="IPR010209">
    <property type="entry name" value="Ion_transpt_RnfG/RsxG"/>
</dbReference>
<comment type="similarity">
    <text evidence="6">Belongs to the RnfG family.</text>
</comment>
<keyword evidence="6" id="KW-0997">Cell inner membrane</keyword>
<keyword evidence="5 6" id="KW-0249">Electron transport</keyword>
<dbReference type="GO" id="GO:0005886">
    <property type="term" value="C:plasma membrane"/>
    <property type="evidence" value="ECO:0007669"/>
    <property type="project" value="UniProtKB-SubCell"/>
</dbReference>
<keyword evidence="3 6" id="KW-0285">Flavoprotein</keyword>
<dbReference type="EC" id="7.-.-.-" evidence="6"/>
<keyword evidence="6" id="KW-1278">Translocase</keyword>
<dbReference type="GO" id="GO:0009055">
    <property type="term" value="F:electron transfer activity"/>
    <property type="evidence" value="ECO:0007669"/>
    <property type="project" value="InterPro"/>
</dbReference>
<keyword evidence="1 6" id="KW-0813">Transport</keyword>
<keyword evidence="6" id="KW-0472">Membrane</keyword>
<comment type="subcellular location">
    <subcellularLocation>
        <location evidence="6">Cell inner membrane</location>
        <topology evidence="6">Single-pass membrane protein</topology>
    </subcellularLocation>
</comment>
<evidence type="ECO:0000256" key="2">
    <source>
        <dbReference type="ARBA" id="ARBA00022553"/>
    </source>
</evidence>
<dbReference type="NCBIfam" id="NF002519">
    <property type="entry name" value="PRK01908.1"/>
    <property type="match status" value="1"/>
</dbReference>
<evidence type="ECO:0000256" key="3">
    <source>
        <dbReference type="ARBA" id="ARBA00022630"/>
    </source>
</evidence>
<feature type="domain" description="FMN-binding" evidence="7">
    <location>
        <begin position="107"/>
        <end position="204"/>
    </location>
</feature>
<dbReference type="OrthoDB" id="9784165at2"/>
<dbReference type="Pfam" id="PF04205">
    <property type="entry name" value="FMN_bind"/>
    <property type="match status" value="1"/>
</dbReference>
<keyword evidence="2 6" id="KW-0597">Phosphoprotein</keyword>
<keyword evidence="4 6" id="KW-0288">FMN</keyword>
<keyword evidence="9" id="KW-1185">Reference proteome</keyword>
<dbReference type="PIRSF" id="PIRSF006091">
    <property type="entry name" value="E_trnsport_RnfG"/>
    <property type="match status" value="1"/>
</dbReference>
<comment type="cofactor">
    <cofactor evidence="6">
        <name>FMN</name>
        <dbReference type="ChEBI" id="CHEBI:58210"/>
    </cofactor>
</comment>
<keyword evidence="6" id="KW-1003">Cell membrane</keyword>
<sequence>MSTEYTAARTSIRTALILTLFASLFTAAMALTYRYTKPAIDTAVAEVKRKLIAEVLAPESYDNALLDDVVTVLAPAELGIDEGSLVYRARKRGEPVALIVEARAPDGYGGGIDLIVAVGADGRLTGVRATAHKETPGLGDYVDPRKDPNKTRPWINQFVGRGLTGSDTSGWKVRKDGGDFDARAGATISARAVIAATARALAWADANQHRLFDAKTGERITAAANAGAKP</sequence>
<organism evidence="8 9">
    <name type="scientific">Denitromonas halophila</name>
    <dbReference type="NCBI Taxonomy" id="1629404"/>
    <lineage>
        <taxon>Bacteria</taxon>
        <taxon>Pseudomonadati</taxon>
        <taxon>Pseudomonadota</taxon>
        <taxon>Betaproteobacteria</taxon>
        <taxon>Rhodocyclales</taxon>
        <taxon>Zoogloeaceae</taxon>
        <taxon>Denitromonas</taxon>
    </lineage>
</organism>
<name>A0A557QYM0_9RHOO</name>
<gene>
    <name evidence="8" type="primary">rsxG</name>
    <name evidence="6" type="synonym">rnfG</name>
    <name evidence="8" type="ORF">FHP91_06220</name>
</gene>
<feature type="modified residue" description="FMN phosphoryl threonine" evidence="6">
    <location>
        <position position="187"/>
    </location>
</feature>
<comment type="function">
    <text evidence="6">Part of a membrane-bound complex that couples electron transfer with translocation of ions across the membrane.</text>
</comment>
<dbReference type="AlphaFoldDB" id="A0A557QYM0"/>
<dbReference type="RefSeq" id="WP_144308774.1">
    <property type="nucleotide sequence ID" value="NZ_VMNK01000005.1"/>
</dbReference>
<dbReference type="GO" id="GO:0022900">
    <property type="term" value="P:electron transport chain"/>
    <property type="evidence" value="ECO:0007669"/>
    <property type="project" value="UniProtKB-UniRule"/>
</dbReference>
<reference evidence="8 9" key="1">
    <citation type="submission" date="2019-07" db="EMBL/GenBank/DDBJ databases">
        <title>The pathways for chlorine oxyanion respiration interact through the shared metabolite chlorate.</title>
        <authorList>
            <person name="Barnum T.P."/>
            <person name="Cheng Y."/>
            <person name="Hill K.A."/>
            <person name="Lucas L.N."/>
            <person name="Carlson H.K."/>
            <person name="Coates J.D."/>
        </authorList>
    </citation>
    <scope>NUCLEOTIDE SEQUENCE [LARGE SCALE GENOMIC DNA]</scope>
    <source>
        <strain evidence="8 9">SFB-3</strain>
    </source>
</reference>
<comment type="caution">
    <text evidence="8">The sequence shown here is derived from an EMBL/GenBank/DDBJ whole genome shotgun (WGS) entry which is preliminary data.</text>
</comment>
<keyword evidence="6" id="KW-1133">Transmembrane helix</keyword>
<dbReference type="Proteomes" id="UP000319502">
    <property type="component" value="Unassembled WGS sequence"/>
</dbReference>
<evidence type="ECO:0000256" key="5">
    <source>
        <dbReference type="ARBA" id="ARBA00022982"/>
    </source>
</evidence>
<dbReference type="PANTHER" id="PTHR36118:SF1">
    <property type="entry name" value="ION-TRANSLOCATING OXIDOREDUCTASE COMPLEX SUBUNIT G"/>
    <property type="match status" value="1"/>
</dbReference>
<evidence type="ECO:0000259" key="7">
    <source>
        <dbReference type="SMART" id="SM00900"/>
    </source>
</evidence>
<dbReference type="GO" id="GO:0010181">
    <property type="term" value="F:FMN binding"/>
    <property type="evidence" value="ECO:0007669"/>
    <property type="project" value="InterPro"/>
</dbReference>
<evidence type="ECO:0000256" key="6">
    <source>
        <dbReference type="HAMAP-Rule" id="MF_00479"/>
    </source>
</evidence>
<evidence type="ECO:0000313" key="9">
    <source>
        <dbReference type="Proteomes" id="UP000319502"/>
    </source>
</evidence>
<evidence type="ECO:0000256" key="4">
    <source>
        <dbReference type="ARBA" id="ARBA00022643"/>
    </source>
</evidence>
<evidence type="ECO:0000256" key="1">
    <source>
        <dbReference type="ARBA" id="ARBA00022448"/>
    </source>
</evidence>
<accession>A0A557QYM0</accession>
<dbReference type="SMART" id="SM00900">
    <property type="entry name" value="FMN_bind"/>
    <property type="match status" value="1"/>
</dbReference>
<dbReference type="HAMAP" id="MF_00479">
    <property type="entry name" value="RsxG_RnfG"/>
    <property type="match status" value="1"/>
</dbReference>
<dbReference type="EMBL" id="VMNK01000005">
    <property type="protein sequence ID" value="TVO57998.1"/>
    <property type="molecule type" value="Genomic_DNA"/>
</dbReference>
<proteinExistence type="inferred from homology"/>
<evidence type="ECO:0000313" key="8">
    <source>
        <dbReference type="EMBL" id="TVO57998.1"/>
    </source>
</evidence>
<dbReference type="PANTHER" id="PTHR36118">
    <property type="entry name" value="ION-TRANSLOCATING OXIDOREDUCTASE COMPLEX SUBUNIT G"/>
    <property type="match status" value="1"/>
</dbReference>
<dbReference type="NCBIfam" id="TIGR01947">
    <property type="entry name" value="rnfG"/>
    <property type="match status" value="1"/>
</dbReference>
<protein>
    <recommendedName>
        <fullName evidence="6">Ion-translocating oxidoreductase complex subunit G</fullName>
        <ecNumber evidence="6">7.-.-.-</ecNumber>
    </recommendedName>
    <alternativeName>
        <fullName evidence="6">Rnf electron transport complex subunit G</fullName>
    </alternativeName>
</protein>
<dbReference type="InterPro" id="IPR007329">
    <property type="entry name" value="FMN-bd"/>
</dbReference>
<comment type="subunit">
    <text evidence="6">The complex is composed of six subunits: RnfA, RnfB, RnfC, RnfD, RnfE and RnfG.</text>
</comment>